<dbReference type="Proteomes" id="UP000276603">
    <property type="component" value="Unassembled WGS sequence"/>
</dbReference>
<comment type="caution">
    <text evidence="9">The sequence shown here is derived from an EMBL/GenBank/DDBJ whole genome shotgun (WGS) entry which is preliminary data.</text>
</comment>
<evidence type="ECO:0000313" key="10">
    <source>
        <dbReference type="Proteomes" id="UP000276603"/>
    </source>
</evidence>
<name>A0A3B0C457_9FLAO</name>
<gene>
    <name evidence="9" type="ORF">D7Z94_18825</name>
</gene>
<dbReference type="PANTHER" id="PTHR30572:SF18">
    <property type="entry name" value="ABC-TYPE MACROLIDE FAMILY EXPORT SYSTEM PERMEASE COMPONENT 2"/>
    <property type="match status" value="1"/>
</dbReference>
<dbReference type="PANTHER" id="PTHR30572">
    <property type="entry name" value="MEMBRANE COMPONENT OF TRANSPORTER-RELATED"/>
    <property type="match status" value="1"/>
</dbReference>
<dbReference type="OrthoDB" id="5933722at2"/>
<evidence type="ECO:0000313" key="9">
    <source>
        <dbReference type="EMBL" id="RKN80280.1"/>
    </source>
</evidence>
<dbReference type="RefSeq" id="WP_120713089.1">
    <property type="nucleotide sequence ID" value="NZ_RBCJ01000003.1"/>
</dbReference>
<keyword evidence="10" id="KW-1185">Reference proteome</keyword>
<proteinExistence type="predicted"/>
<feature type="transmembrane region" description="Helical" evidence="6">
    <location>
        <begin position="757"/>
        <end position="781"/>
    </location>
</feature>
<protein>
    <submittedName>
        <fullName evidence="9">ABC transporter permease</fullName>
    </submittedName>
</protein>
<dbReference type="GO" id="GO:0005886">
    <property type="term" value="C:plasma membrane"/>
    <property type="evidence" value="ECO:0007669"/>
    <property type="project" value="UniProtKB-SubCell"/>
</dbReference>
<dbReference type="GO" id="GO:0022857">
    <property type="term" value="F:transmembrane transporter activity"/>
    <property type="evidence" value="ECO:0007669"/>
    <property type="project" value="TreeGrafter"/>
</dbReference>
<dbReference type="InterPro" id="IPR050250">
    <property type="entry name" value="Macrolide_Exporter_MacB"/>
</dbReference>
<keyword evidence="2" id="KW-1003">Cell membrane</keyword>
<dbReference type="EMBL" id="RBCJ01000003">
    <property type="protein sequence ID" value="RKN80280.1"/>
    <property type="molecule type" value="Genomic_DNA"/>
</dbReference>
<reference evidence="9 10" key="1">
    <citation type="submission" date="2018-10" db="EMBL/GenBank/DDBJ databases">
        <title>Ulvibacterium marinum gen. nov., sp. nov., a novel marine bacterium of the family Flavobacteriaceae, isolated from a culture of the green alga Ulva prolifera.</title>
        <authorList>
            <person name="Zhang Z."/>
        </authorList>
    </citation>
    <scope>NUCLEOTIDE SEQUENCE [LARGE SCALE GENOMIC DNA]</scope>
    <source>
        <strain evidence="9 10">CCMM003</strain>
    </source>
</reference>
<feature type="transmembrane region" description="Helical" evidence="6">
    <location>
        <begin position="20"/>
        <end position="41"/>
    </location>
</feature>
<keyword evidence="5 6" id="KW-0472">Membrane</keyword>
<feature type="transmembrane region" description="Helical" evidence="6">
    <location>
        <begin position="713"/>
        <end position="737"/>
    </location>
</feature>
<sequence>MLKHNLLLAFRNIKKYKSSFLINIIGLSTGLTSVLLIFLWVNDELGMDRFHENDDRLYQVLRNHPVGDEIVTQEGNPALLAGALKEEMPEVEHAVAVVPPFWYTGQGIIAHIDSRYKADAQFVGKDYFNMFSWKLLKGNKENVLTDKYGIVISDELAGKLFPDTENILGKTIEWEYEDYSGVYHIAGVFEKLPQNTTEKFDVLLPYELYFQINLERMNLENWGNSTPRTYLTLKPGTDAWAFNKKIASFIGTKHEGSSSTLFLRNYSDKHLYGRYENGKLTGGRIDYVYLFSGVALFLLLIACINFMNLSIARASRRIKEIGIKKAVGANRGTLIFQFLGESILTAFFSLVLALLFVFLLLPSFNATAGKQLGLVSVLDFVWPALAITLITGLVSGSYPALYLSGFRPVAILKGTLKTSSGELWTRKGLVVFQFTVSIILIVSVLIVRGQTEFIQSKNLGYDKENIIVFKREGNLEKNYGPFMDELRSMPEVVIVSSFWHNLFGLHGGTGAIQWDGKDPEERIEFKNLEGSYDLMQLLGVEMAQGRAFSREFASDTLKVIFNEKAIAAMGLQDPVGKTIQLWGRDRQIIGVARDFHLESLYEPIKPCIIQCYPIGIDILVKIRPGMERPAIRRIGNLYDEYTQGLPFDFRFMDQDYEALYAAETRVAVLSKYFAGLAILISCLGLFGLAVYTTERRRKEIGIRKVLGQSAVQVVAMLSGDFAKLVLVSILIAFPIAYLLANDWLSGFAYRIPLHPGYFFWAALAALSIALLTVGSQAFCAANKNPVEALKEE</sequence>
<feature type="domain" description="ABC3 transporter permease C-terminal" evidence="7">
    <location>
        <begin position="294"/>
        <end position="394"/>
    </location>
</feature>
<feature type="domain" description="ABC3 transporter permease C-terminal" evidence="7">
    <location>
        <begin position="673"/>
        <end position="785"/>
    </location>
</feature>
<keyword evidence="3 6" id="KW-0812">Transmembrane</keyword>
<feature type="transmembrane region" description="Helical" evidence="6">
    <location>
        <begin position="287"/>
        <end position="312"/>
    </location>
</feature>
<dbReference type="Pfam" id="PF12704">
    <property type="entry name" value="MacB_PCD"/>
    <property type="match status" value="1"/>
</dbReference>
<organism evidence="9 10">
    <name type="scientific">Ulvibacterium marinum</name>
    <dbReference type="NCBI Taxonomy" id="2419782"/>
    <lineage>
        <taxon>Bacteria</taxon>
        <taxon>Pseudomonadati</taxon>
        <taxon>Bacteroidota</taxon>
        <taxon>Flavobacteriia</taxon>
        <taxon>Flavobacteriales</taxon>
        <taxon>Flavobacteriaceae</taxon>
        <taxon>Ulvibacterium</taxon>
    </lineage>
</organism>
<evidence type="ECO:0000259" key="8">
    <source>
        <dbReference type="Pfam" id="PF12704"/>
    </source>
</evidence>
<evidence type="ECO:0000256" key="5">
    <source>
        <dbReference type="ARBA" id="ARBA00023136"/>
    </source>
</evidence>
<evidence type="ECO:0000259" key="7">
    <source>
        <dbReference type="Pfam" id="PF02687"/>
    </source>
</evidence>
<evidence type="ECO:0000256" key="4">
    <source>
        <dbReference type="ARBA" id="ARBA00022989"/>
    </source>
</evidence>
<evidence type="ECO:0000256" key="1">
    <source>
        <dbReference type="ARBA" id="ARBA00004651"/>
    </source>
</evidence>
<accession>A0A3B0C457</accession>
<keyword evidence="4 6" id="KW-1133">Transmembrane helix</keyword>
<feature type="transmembrane region" description="Helical" evidence="6">
    <location>
        <begin position="333"/>
        <end position="360"/>
    </location>
</feature>
<evidence type="ECO:0000256" key="2">
    <source>
        <dbReference type="ARBA" id="ARBA00022475"/>
    </source>
</evidence>
<feature type="domain" description="MacB-like periplasmic core" evidence="8">
    <location>
        <begin position="21"/>
        <end position="247"/>
    </location>
</feature>
<feature type="transmembrane region" description="Helical" evidence="6">
    <location>
        <begin position="424"/>
        <end position="447"/>
    </location>
</feature>
<dbReference type="Pfam" id="PF02687">
    <property type="entry name" value="FtsX"/>
    <property type="match status" value="2"/>
</dbReference>
<feature type="transmembrane region" description="Helical" evidence="6">
    <location>
        <begin position="672"/>
        <end position="692"/>
    </location>
</feature>
<evidence type="ECO:0000256" key="6">
    <source>
        <dbReference type="SAM" id="Phobius"/>
    </source>
</evidence>
<evidence type="ECO:0000256" key="3">
    <source>
        <dbReference type="ARBA" id="ARBA00022692"/>
    </source>
</evidence>
<comment type="subcellular location">
    <subcellularLocation>
        <location evidence="1">Cell membrane</location>
        <topology evidence="1">Multi-pass membrane protein</topology>
    </subcellularLocation>
</comment>
<dbReference type="InterPro" id="IPR025857">
    <property type="entry name" value="MacB_PCD"/>
</dbReference>
<feature type="transmembrane region" description="Helical" evidence="6">
    <location>
        <begin position="380"/>
        <end position="403"/>
    </location>
</feature>
<dbReference type="InterPro" id="IPR003838">
    <property type="entry name" value="ABC3_permease_C"/>
</dbReference>
<dbReference type="AlphaFoldDB" id="A0A3B0C457"/>